<protein>
    <recommendedName>
        <fullName evidence="1">Exocyst complex component Sec8</fullName>
    </recommendedName>
</protein>
<sequence>MSFKGHKTSALGVIEVAEHESEFVFEEPVLDAMEDCIGRLDSISDTCLLMLHLELRVHCFFHLLPLARPRNVSVHEELDAEVAFRVDIIATFFESVYAGLFKVIELGRDLQAFHQLLSSILSQPKLRYIFDGLGHLCAAIFIHSSQHMPRLSESGKKRVCRNIWGVQQRLSQITSRREAELDRARAFFELLAHEPDRLLAQLPDKRSQFTPVEMGHLVALSVRSHPTLSSQHGALEQRLAQLSTLLKQPV</sequence>
<organism evidence="3 4">
    <name type="scientific">Heligmosomoides polygyrus</name>
    <name type="common">Parasitic roundworm</name>
    <dbReference type="NCBI Taxonomy" id="6339"/>
    <lineage>
        <taxon>Eukaryota</taxon>
        <taxon>Metazoa</taxon>
        <taxon>Ecdysozoa</taxon>
        <taxon>Nematoda</taxon>
        <taxon>Chromadorea</taxon>
        <taxon>Rhabditida</taxon>
        <taxon>Rhabditina</taxon>
        <taxon>Rhabditomorpha</taxon>
        <taxon>Strongyloidea</taxon>
        <taxon>Heligmosomidae</taxon>
        <taxon>Heligmosomoides</taxon>
    </lineage>
</organism>
<dbReference type="PANTHER" id="PTHR14146:SF0">
    <property type="entry name" value="EXOCYST COMPLEX COMPONENT 4"/>
    <property type="match status" value="1"/>
</dbReference>
<dbReference type="InterPro" id="IPR039682">
    <property type="entry name" value="Sec8/EXOC4"/>
</dbReference>
<proteinExistence type="inferred from homology"/>
<dbReference type="Proteomes" id="UP000050761">
    <property type="component" value="Unassembled WGS sequence"/>
</dbReference>
<keyword evidence="1" id="KW-0813">Transport</keyword>
<dbReference type="GO" id="GO:0045202">
    <property type="term" value="C:synapse"/>
    <property type="evidence" value="ECO:0007669"/>
    <property type="project" value="TreeGrafter"/>
</dbReference>
<comment type="similarity">
    <text evidence="1">Belongs to the SEC8 family.</text>
</comment>
<accession>A0A183GU72</accession>
<accession>A0A3P8IF35</accession>
<evidence type="ECO:0000313" key="2">
    <source>
        <dbReference type="EMBL" id="VDP56483.1"/>
    </source>
</evidence>
<gene>
    <name evidence="2" type="ORF">HPBE_LOCUS26241</name>
</gene>
<dbReference type="AlphaFoldDB" id="A0A183GU72"/>
<evidence type="ECO:0000256" key="1">
    <source>
        <dbReference type="RuleBase" id="RU367079"/>
    </source>
</evidence>
<keyword evidence="1" id="KW-0653">Protein transport</keyword>
<evidence type="ECO:0000313" key="4">
    <source>
        <dbReference type="WBParaSite" id="HPBE_0002624201-mRNA-1"/>
    </source>
</evidence>
<dbReference type="GO" id="GO:0000145">
    <property type="term" value="C:exocyst"/>
    <property type="evidence" value="ECO:0007669"/>
    <property type="project" value="UniProtKB-UniRule"/>
</dbReference>
<dbReference type="GO" id="GO:0015031">
    <property type="term" value="P:protein transport"/>
    <property type="evidence" value="ECO:0007669"/>
    <property type="project" value="UniProtKB-KW"/>
</dbReference>
<dbReference type="EMBL" id="UZAH01039515">
    <property type="protein sequence ID" value="VDP56483.1"/>
    <property type="molecule type" value="Genomic_DNA"/>
</dbReference>
<keyword evidence="3" id="KW-1185">Reference proteome</keyword>
<comment type="function">
    <text evidence="1">Component of the exocyst complex involved in the docking of exocytic vesicles with fusion sites on the plasma membrane.</text>
</comment>
<keyword evidence="1" id="KW-0268">Exocytosis</keyword>
<dbReference type="PANTHER" id="PTHR14146">
    <property type="entry name" value="EXOCYST COMPLEX COMPONENT 4"/>
    <property type="match status" value="1"/>
</dbReference>
<dbReference type="GO" id="GO:0032584">
    <property type="term" value="C:growth cone membrane"/>
    <property type="evidence" value="ECO:0007669"/>
    <property type="project" value="TreeGrafter"/>
</dbReference>
<reference evidence="2 3" key="1">
    <citation type="submission" date="2018-11" db="EMBL/GenBank/DDBJ databases">
        <authorList>
            <consortium name="Pathogen Informatics"/>
        </authorList>
    </citation>
    <scope>NUCLEOTIDE SEQUENCE [LARGE SCALE GENOMIC DNA]</scope>
</reference>
<reference evidence="4" key="2">
    <citation type="submission" date="2019-09" db="UniProtKB">
        <authorList>
            <consortium name="WormBaseParasite"/>
        </authorList>
    </citation>
    <scope>IDENTIFICATION</scope>
</reference>
<dbReference type="GO" id="GO:0006893">
    <property type="term" value="P:Golgi to plasma membrane transport"/>
    <property type="evidence" value="ECO:0007669"/>
    <property type="project" value="TreeGrafter"/>
</dbReference>
<evidence type="ECO:0000313" key="3">
    <source>
        <dbReference type="Proteomes" id="UP000050761"/>
    </source>
</evidence>
<dbReference type="GO" id="GO:0007268">
    <property type="term" value="P:chemical synaptic transmission"/>
    <property type="evidence" value="ECO:0007669"/>
    <property type="project" value="TreeGrafter"/>
</dbReference>
<dbReference type="GO" id="GO:0090522">
    <property type="term" value="P:vesicle tethering involved in exocytosis"/>
    <property type="evidence" value="ECO:0007669"/>
    <property type="project" value="UniProtKB-UniRule"/>
</dbReference>
<dbReference type="GO" id="GO:0006612">
    <property type="term" value="P:protein targeting to membrane"/>
    <property type="evidence" value="ECO:0007669"/>
    <property type="project" value="UniProtKB-UniRule"/>
</dbReference>
<name>A0A183GU72_HELPZ</name>
<dbReference type="WBParaSite" id="HPBE_0002624201-mRNA-1">
    <property type="protein sequence ID" value="HPBE_0002624201-mRNA-1"/>
    <property type="gene ID" value="HPBE_0002624201"/>
</dbReference>
<dbReference type="OrthoDB" id="272977at2759"/>